<reference evidence="1" key="1">
    <citation type="journal article" date="2024" name="Viruses">
        <title>Diversity of Picorna-Like Viruses in the Teltow Canal, Berlin, Germany.</title>
        <authorList>
            <person name="Zell R."/>
            <person name="Groth M."/>
            <person name="Selinka L."/>
            <person name="Selinka H.-C."/>
        </authorList>
    </citation>
    <scope>NUCLEOTIDE SEQUENCE</scope>
    <source>
        <strain evidence="1">TC-ChiPV-3 MR233-17E/135</strain>
    </source>
</reference>
<dbReference type="EMBL" id="PP872549">
    <property type="protein sequence ID" value="XCM67656.1"/>
    <property type="molecule type" value="Genomic_RNA"/>
</dbReference>
<name>A0AAU8JMC6_9VIRU</name>
<evidence type="ECO:0000313" key="1">
    <source>
        <dbReference type="EMBL" id="XCM67656.1"/>
    </source>
</evidence>
<reference evidence="1" key="2">
    <citation type="submission" date="2024-05" db="EMBL/GenBank/DDBJ databases">
        <authorList>
            <person name="Zell R."/>
            <person name="Groth M."/>
            <person name="Selinka L."/>
            <person name="Selinka H.-C."/>
        </authorList>
    </citation>
    <scope>NUCLEOTIDE SEQUENCE</scope>
    <source>
        <strain evidence="1">TC-ChiPV-3 MR233-17E/135</strain>
    </source>
</reference>
<accession>A0AAU8JMC6</accession>
<protein>
    <submittedName>
        <fullName evidence="1">Structural protein 1</fullName>
    </submittedName>
</protein>
<organism evidence="1">
    <name type="scientific">Chipolycivirus sp</name>
    <dbReference type="NCBI Taxonomy" id="2809300"/>
    <lineage>
        <taxon>Viruses</taxon>
        <taxon>Riboviria</taxon>
        <taxon>Orthornavirae</taxon>
        <taxon>Pisuviricota</taxon>
        <taxon>Pisoniviricetes</taxon>
        <taxon>Picornavirales</taxon>
        <taxon>Polycipiviridae</taxon>
        <taxon>Chipolycivirus</taxon>
    </lineage>
</organism>
<sequence length="247" mass="28123">MSQLETNPLTNPTVQTILPKQIMNTNPSIGIVDFVEGLSYHDKSTEIKFDQMDWVKIAAKNKYIASPLWNISSTDSWYTREINPQFVFSLSQVSRTIQTFFAYDALLVSIQPTIHAFFQGLTKFAFDPSPSEDYYQRILGFTIDDAAFTQFITFDMTPKTRDRKDMLIPFLTPFAYITRQPVGIDDGNIDTEVYLYNYPMGRILSRVFSPLTTKGTNVAVQMHVSAQVINLRTEGMNFGAPNTSTFQ</sequence>
<proteinExistence type="predicted"/>